<evidence type="ECO:0000256" key="1">
    <source>
        <dbReference type="SAM" id="MobiDB-lite"/>
    </source>
</evidence>
<sequence>MASLNSDGILYELTLGNCQMFLGEDANLDIVSQLDGRGYMIHVLKTEHRQRTAELSSSPSSTLRGALEDIHRKSAEAVSRYISVNGFQTVPLLSTRTSRPRRNQRSGDAGSSKSSSSCSTLLALEESEVISLDGSGSSSSSDASDESDSDDDSTSLHQRRTKPVGIAAIAVRPGQAHASVGQRQLHRQSLPAAIGPIRAPVVTRPHAPPRNAGPLPIHGRPPAWTAPRMGPPIPPPPPPPGVAVSAPPGSGAGGPHKRSLPMPMPPKSVLRQWTEAASVAETSRDMMLAIHWAGHGEINVLDQCRPSMAAIRSRVVQLARTNATEYHRVTPGDLAALMVNATASIKRLRVGSTTYEVANSRDDLSSLFAMSAHFPRVEVELTVPPLPAPDNGPAPAPTPTPVSQTKQDELGAHQVPV</sequence>
<feature type="compositionally biased region" description="Low complexity" evidence="1">
    <location>
        <begin position="131"/>
        <end position="142"/>
    </location>
</feature>
<protein>
    <submittedName>
        <fullName evidence="2">Uncharacterized protein</fullName>
    </submittedName>
</protein>
<feature type="region of interest" description="Disordered" evidence="1">
    <location>
        <begin position="131"/>
        <end position="162"/>
    </location>
</feature>
<proteinExistence type="predicted"/>
<evidence type="ECO:0000313" key="3">
    <source>
        <dbReference type="Proteomes" id="UP000813444"/>
    </source>
</evidence>
<comment type="caution">
    <text evidence="2">The sequence shown here is derived from an EMBL/GenBank/DDBJ whole genome shotgun (WGS) entry which is preliminary data.</text>
</comment>
<dbReference type="AlphaFoldDB" id="A0A8K0WQR5"/>
<accession>A0A8K0WQR5</accession>
<evidence type="ECO:0000313" key="2">
    <source>
        <dbReference type="EMBL" id="KAH7313384.1"/>
    </source>
</evidence>
<gene>
    <name evidence="2" type="ORF">B0I35DRAFT_410386</name>
</gene>
<name>A0A8K0WQR5_9HYPO</name>
<keyword evidence="3" id="KW-1185">Reference proteome</keyword>
<feature type="compositionally biased region" description="Pro residues" evidence="1">
    <location>
        <begin position="384"/>
        <end position="400"/>
    </location>
</feature>
<reference evidence="2" key="1">
    <citation type="journal article" date="2021" name="Nat. Commun.">
        <title>Genetic determinants of endophytism in the Arabidopsis root mycobiome.</title>
        <authorList>
            <person name="Mesny F."/>
            <person name="Miyauchi S."/>
            <person name="Thiergart T."/>
            <person name="Pickel B."/>
            <person name="Atanasova L."/>
            <person name="Karlsson M."/>
            <person name="Huettel B."/>
            <person name="Barry K.W."/>
            <person name="Haridas S."/>
            <person name="Chen C."/>
            <person name="Bauer D."/>
            <person name="Andreopoulos W."/>
            <person name="Pangilinan J."/>
            <person name="LaButti K."/>
            <person name="Riley R."/>
            <person name="Lipzen A."/>
            <person name="Clum A."/>
            <person name="Drula E."/>
            <person name="Henrissat B."/>
            <person name="Kohler A."/>
            <person name="Grigoriev I.V."/>
            <person name="Martin F.M."/>
            <person name="Hacquard S."/>
        </authorList>
    </citation>
    <scope>NUCLEOTIDE SEQUENCE</scope>
    <source>
        <strain evidence="2">MPI-CAGE-CH-0235</strain>
    </source>
</reference>
<dbReference type="Proteomes" id="UP000813444">
    <property type="component" value="Unassembled WGS sequence"/>
</dbReference>
<feature type="region of interest" description="Disordered" evidence="1">
    <location>
        <begin position="384"/>
        <end position="417"/>
    </location>
</feature>
<dbReference type="EMBL" id="JAGPNK010000009">
    <property type="protein sequence ID" value="KAH7313384.1"/>
    <property type="molecule type" value="Genomic_DNA"/>
</dbReference>
<feature type="compositionally biased region" description="Acidic residues" evidence="1">
    <location>
        <begin position="143"/>
        <end position="153"/>
    </location>
</feature>
<feature type="region of interest" description="Disordered" evidence="1">
    <location>
        <begin position="93"/>
        <end position="118"/>
    </location>
</feature>
<feature type="compositionally biased region" description="Pro residues" evidence="1">
    <location>
        <begin position="229"/>
        <end position="241"/>
    </location>
</feature>
<dbReference type="OrthoDB" id="5148182at2759"/>
<feature type="region of interest" description="Disordered" evidence="1">
    <location>
        <begin position="226"/>
        <end position="264"/>
    </location>
</feature>
<organism evidence="2 3">
    <name type="scientific">Stachybotrys elegans</name>
    <dbReference type="NCBI Taxonomy" id="80388"/>
    <lineage>
        <taxon>Eukaryota</taxon>
        <taxon>Fungi</taxon>
        <taxon>Dikarya</taxon>
        <taxon>Ascomycota</taxon>
        <taxon>Pezizomycotina</taxon>
        <taxon>Sordariomycetes</taxon>
        <taxon>Hypocreomycetidae</taxon>
        <taxon>Hypocreales</taxon>
        <taxon>Stachybotryaceae</taxon>
        <taxon>Stachybotrys</taxon>
    </lineage>
</organism>